<gene>
    <name evidence="1" type="ORF">D8674_010306</name>
</gene>
<proteinExistence type="predicted"/>
<keyword evidence="2" id="KW-1185">Reference proteome</keyword>
<name>A0A5N5FAD9_9ROSA</name>
<dbReference type="AlphaFoldDB" id="A0A5N5FAD9"/>
<evidence type="ECO:0000313" key="1">
    <source>
        <dbReference type="EMBL" id="KAB2600035.1"/>
    </source>
</evidence>
<protein>
    <submittedName>
        <fullName evidence="1">Uncharacterized protein</fullName>
    </submittedName>
</protein>
<organism evidence="1 2">
    <name type="scientific">Pyrus ussuriensis x Pyrus communis</name>
    <dbReference type="NCBI Taxonomy" id="2448454"/>
    <lineage>
        <taxon>Eukaryota</taxon>
        <taxon>Viridiplantae</taxon>
        <taxon>Streptophyta</taxon>
        <taxon>Embryophyta</taxon>
        <taxon>Tracheophyta</taxon>
        <taxon>Spermatophyta</taxon>
        <taxon>Magnoliopsida</taxon>
        <taxon>eudicotyledons</taxon>
        <taxon>Gunneridae</taxon>
        <taxon>Pentapetalae</taxon>
        <taxon>rosids</taxon>
        <taxon>fabids</taxon>
        <taxon>Rosales</taxon>
        <taxon>Rosaceae</taxon>
        <taxon>Amygdaloideae</taxon>
        <taxon>Maleae</taxon>
        <taxon>Pyrus</taxon>
    </lineage>
</organism>
<dbReference type="Proteomes" id="UP000327157">
    <property type="component" value="Chromosome 13"/>
</dbReference>
<reference evidence="1 2" key="3">
    <citation type="submission" date="2019-11" db="EMBL/GenBank/DDBJ databases">
        <title>A de novo genome assembly of a pear dwarfing rootstock.</title>
        <authorList>
            <person name="Wang F."/>
            <person name="Wang J."/>
            <person name="Li S."/>
            <person name="Zhang Y."/>
            <person name="Fang M."/>
            <person name="Ma L."/>
            <person name="Zhao Y."/>
            <person name="Jiang S."/>
        </authorList>
    </citation>
    <scope>NUCLEOTIDE SEQUENCE [LARGE SCALE GENOMIC DNA]</scope>
    <source>
        <strain evidence="1">S2</strain>
        <tissue evidence="1">Leaf</tissue>
    </source>
</reference>
<accession>A0A5N5FAD9</accession>
<sequence>MGAIIHTKCPMVVDSWKTHNPEVCVEMDRLLDKLGDGKAKNFVAYEQVGLRLQRSSSSVSYNPSTETDSRLQHVEMELVHQIKETESQKEEVAQREAVVHKLMCMYFARVRQSLSASGISIPDP</sequence>
<reference evidence="2" key="2">
    <citation type="submission" date="2019-10" db="EMBL/GenBank/DDBJ databases">
        <title>A de novo genome assembly of a pear dwarfing rootstock.</title>
        <authorList>
            <person name="Wang F."/>
            <person name="Wang J."/>
            <person name="Li S."/>
            <person name="Zhang Y."/>
            <person name="Fang M."/>
            <person name="Ma L."/>
            <person name="Zhao Y."/>
            <person name="Jiang S."/>
        </authorList>
    </citation>
    <scope>NUCLEOTIDE SEQUENCE [LARGE SCALE GENOMIC DNA]</scope>
</reference>
<comment type="caution">
    <text evidence="1">The sequence shown here is derived from an EMBL/GenBank/DDBJ whole genome shotgun (WGS) entry which is preliminary data.</text>
</comment>
<reference evidence="1 2" key="1">
    <citation type="submission" date="2019-09" db="EMBL/GenBank/DDBJ databases">
        <authorList>
            <person name="Ou C."/>
        </authorList>
    </citation>
    <scope>NUCLEOTIDE SEQUENCE [LARGE SCALE GENOMIC DNA]</scope>
    <source>
        <strain evidence="1">S2</strain>
        <tissue evidence="1">Leaf</tissue>
    </source>
</reference>
<evidence type="ECO:0000313" key="2">
    <source>
        <dbReference type="Proteomes" id="UP000327157"/>
    </source>
</evidence>
<dbReference type="EMBL" id="SMOL01000753">
    <property type="protein sequence ID" value="KAB2600035.1"/>
    <property type="molecule type" value="Genomic_DNA"/>
</dbReference>